<dbReference type="GO" id="GO:0016787">
    <property type="term" value="F:hydrolase activity"/>
    <property type="evidence" value="ECO:0007669"/>
    <property type="project" value="UniProtKB-KW"/>
</dbReference>
<reference evidence="15 16" key="1">
    <citation type="submission" date="2023-01" db="EMBL/GenBank/DDBJ databases">
        <title>Analysis of 21 Apiospora genomes using comparative genomics revels a genus with tremendous synthesis potential of carbohydrate active enzymes and secondary metabolites.</title>
        <authorList>
            <person name="Sorensen T."/>
        </authorList>
    </citation>
    <scope>NUCLEOTIDE SEQUENCE [LARGE SCALE GENOMIC DNA]</scope>
    <source>
        <strain evidence="15 16">CBS 117206</strain>
    </source>
</reference>
<dbReference type="CDD" id="cd18008">
    <property type="entry name" value="DEXDc_SHPRH-like"/>
    <property type="match status" value="1"/>
</dbReference>
<dbReference type="AlphaFoldDB" id="A0AAW0QEY8"/>
<dbReference type="SUPFAM" id="SSF52540">
    <property type="entry name" value="P-loop containing nucleoside triphosphate hydrolases"/>
    <property type="match status" value="2"/>
</dbReference>
<gene>
    <name evidence="15" type="ORF">PG999_012099</name>
</gene>
<dbReference type="InterPro" id="IPR027417">
    <property type="entry name" value="P-loop_NTPase"/>
</dbReference>
<dbReference type="InterPro" id="IPR000330">
    <property type="entry name" value="SNF2_N"/>
</dbReference>
<dbReference type="GO" id="GO:0004386">
    <property type="term" value="F:helicase activity"/>
    <property type="evidence" value="ECO:0007669"/>
    <property type="project" value="UniProtKB-KW"/>
</dbReference>
<evidence type="ECO:0000259" key="13">
    <source>
        <dbReference type="PROSITE" id="PS51192"/>
    </source>
</evidence>
<proteinExistence type="inferred from homology"/>
<evidence type="ECO:0000256" key="11">
    <source>
        <dbReference type="SAM" id="MobiDB-lite"/>
    </source>
</evidence>
<keyword evidence="5 10" id="KW-0863">Zinc-finger</keyword>
<dbReference type="InterPro" id="IPR013083">
    <property type="entry name" value="Znf_RING/FYVE/PHD"/>
</dbReference>
<feature type="compositionally biased region" description="Acidic residues" evidence="11">
    <location>
        <begin position="322"/>
        <end position="347"/>
    </location>
</feature>
<dbReference type="PANTHER" id="PTHR45626:SF12">
    <property type="entry name" value="DNA REPAIR PROTEIN RAD16"/>
    <property type="match status" value="1"/>
</dbReference>
<evidence type="ECO:0000256" key="2">
    <source>
        <dbReference type="ARBA" id="ARBA00007025"/>
    </source>
</evidence>
<name>A0AAW0QEY8_9PEZI</name>
<comment type="similarity">
    <text evidence="2">Belongs to the SNF2/RAD54 helicase family.</text>
</comment>
<sequence length="1014" mass="113546">MAPRTRRSLALRGQDGLDSTPSAPTPPKRSRGRPSKVKTLAVESESVSPALSPAGSTSESVGYSTPATSNAVTPAPSVSTKQTTSQPARSSLVVQIPSLPTGREPASDEDDDEDKKPKGFGTLSSRARRARKPTSYVIGDSEDDDGFGTNDDNSSDMALARRLQREEDMKATNRNSPDESLAVSLQLEEDMKAADEIIAQPSSSKPLPRRSARNSTVMWEDDEDELVMKKSPVAPDIKGKGKGKAPVGTKRRFPGSPLSAVVGDSAEEQDDDDEEPLWNTAPARKKTKFTKTPCAATAPDSEDEIMAAASRRRGRRSSLPTSDEEDYSDAFEEDSVLSDGDDVDEGDGLAHPQTEMRRQYRPHSSQKRQHGARKQLEGHHPVLLTMWEDLKNMPVVKAGKADQPMSISRQLKPFQLEGLAWMKAMEGQKWRGGLLGDEMGLGKTIQAVSLIMSDYPAKKPTLVLVPPVALMQWTAEIDSYTDGKLKTLVFHGTNSKAKNMTSAQLKKFDVLLMSYNSLESIYRKQEKGFKRKDGLYKEKSAIHSIQFHRVILDEAHCIKTRSTMTAKACFALKVDYRWCLTGTPLQNRIGEFFSLIRFLNVKPFASYLCKTCDCSKLEWSMDDNGRCKHCTHNAMRHVSVFNQELLNPIQKYGNRGEGAEAFKKLRLLTDRIMLRRLKKDHTDSMELPVKEIYVDRQFFGEEENDFANSIMSSGQRKFDTYVAQGVLLNNYANIFGLIMQMRQVADHPDLILKKSSEGGQNILECCICDEPAEEAIRSQCKHDFCRSCAKSYVNYQDQPSCPKCHIPLSIDLEQPEMEQDDALVKKSSIINRIKMENWTSSSKIELLVHEIHRMRKDNGTHKSIIFSQFTTMLQLIEWRLRRAGITTVMLDGSMTPAQRQASITHFMNNVDVECFLVSLKAGGVALNLTEASRVFIVDPWWNPAAEWQSADRCHRIGQTRPCIITRLCIEDSVESRMVLLQEKKTNMINSTINSDDAAMESLTPEDLQFLFRGS</sequence>
<feature type="compositionally biased region" description="Acidic residues" evidence="11">
    <location>
        <begin position="265"/>
        <end position="276"/>
    </location>
</feature>
<dbReference type="PROSITE" id="PS51192">
    <property type="entry name" value="HELICASE_ATP_BIND_1"/>
    <property type="match status" value="1"/>
</dbReference>
<dbReference type="InterPro" id="IPR001650">
    <property type="entry name" value="Helicase_C-like"/>
</dbReference>
<dbReference type="Pfam" id="PF00097">
    <property type="entry name" value="zf-C3HC4"/>
    <property type="match status" value="1"/>
</dbReference>
<feature type="compositionally biased region" description="Basic residues" evidence="11">
    <location>
        <begin position="359"/>
        <end position="373"/>
    </location>
</feature>
<evidence type="ECO:0000313" key="15">
    <source>
        <dbReference type="EMBL" id="KAK8101725.1"/>
    </source>
</evidence>
<dbReference type="SUPFAM" id="SSF57850">
    <property type="entry name" value="RING/U-box"/>
    <property type="match status" value="1"/>
</dbReference>
<dbReference type="GO" id="GO:0008270">
    <property type="term" value="F:zinc ion binding"/>
    <property type="evidence" value="ECO:0007669"/>
    <property type="project" value="UniProtKB-KW"/>
</dbReference>
<evidence type="ECO:0000256" key="6">
    <source>
        <dbReference type="ARBA" id="ARBA00022801"/>
    </source>
</evidence>
<dbReference type="PROSITE" id="PS00690">
    <property type="entry name" value="DEAH_ATP_HELICASE"/>
    <property type="match status" value="1"/>
</dbReference>
<keyword evidence="6" id="KW-0378">Hydrolase</keyword>
<dbReference type="Proteomes" id="UP001392437">
    <property type="component" value="Unassembled WGS sequence"/>
</dbReference>
<keyword evidence="7" id="KW-0347">Helicase</keyword>
<dbReference type="SMART" id="SM00490">
    <property type="entry name" value="HELICc"/>
    <property type="match status" value="1"/>
</dbReference>
<evidence type="ECO:0000313" key="16">
    <source>
        <dbReference type="Proteomes" id="UP001392437"/>
    </source>
</evidence>
<feature type="domain" description="Helicase C-terminal" evidence="14">
    <location>
        <begin position="846"/>
        <end position="1003"/>
    </location>
</feature>
<dbReference type="GO" id="GO:0006289">
    <property type="term" value="P:nucleotide-excision repair"/>
    <property type="evidence" value="ECO:0007669"/>
    <property type="project" value="TreeGrafter"/>
</dbReference>
<feature type="domain" description="Helicase ATP-binding" evidence="13">
    <location>
        <begin position="424"/>
        <end position="602"/>
    </location>
</feature>
<evidence type="ECO:0000256" key="7">
    <source>
        <dbReference type="ARBA" id="ARBA00022806"/>
    </source>
</evidence>
<dbReference type="CDD" id="cd18793">
    <property type="entry name" value="SF2_C_SNF"/>
    <property type="match status" value="1"/>
</dbReference>
<keyword evidence="4" id="KW-0547">Nucleotide-binding</keyword>
<evidence type="ECO:0000256" key="9">
    <source>
        <dbReference type="ARBA" id="ARBA00022840"/>
    </source>
</evidence>
<feature type="compositionally biased region" description="Polar residues" evidence="11">
    <location>
        <begin position="45"/>
        <end position="93"/>
    </location>
</feature>
<organism evidence="15 16">
    <name type="scientific">Apiospora kogelbergensis</name>
    <dbReference type="NCBI Taxonomy" id="1337665"/>
    <lineage>
        <taxon>Eukaryota</taxon>
        <taxon>Fungi</taxon>
        <taxon>Dikarya</taxon>
        <taxon>Ascomycota</taxon>
        <taxon>Pezizomycotina</taxon>
        <taxon>Sordariomycetes</taxon>
        <taxon>Xylariomycetidae</taxon>
        <taxon>Amphisphaeriales</taxon>
        <taxon>Apiosporaceae</taxon>
        <taxon>Apiospora</taxon>
    </lineage>
</organism>
<dbReference type="InterPro" id="IPR014001">
    <property type="entry name" value="Helicase_ATP-bd"/>
</dbReference>
<dbReference type="GO" id="GO:0005524">
    <property type="term" value="F:ATP binding"/>
    <property type="evidence" value="ECO:0007669"/>
    <property type="project" value="UniProtKB-KW"/>
</dbReference>
<evidence type="ECO:0000256" key="5">
    <source>
        <dbReference type="ARBA" id="ARBA00022771"/>
    </source>
</evidence>
<dbReference type="InterPro" id="IPR018957">
    <property type="entry name" value="Znf_C3HC4_RING-type"/>
</dbReference>
<evidence type="ECO:0008006" key="17">
    <source>
        <dbReference type="Google" id="ProtNLM"/>
    </source>
</evidence>
<feature type="domain" description="RING-type" evidence="12">
    <location>
        <begin position="765"/>
        <end position="805"/>
    </location>
</feature>
<dbReference type="PROSITE" id="PS50089">
    <property type="entry name" value="ZF_RING_2"/>
    <property type="match status" value="1"/>
</dbReference>
<keyword evidence="9" id="KW-0067">ATP-binding</keyword>
<dbReference type="InterPro" id="IPR001841">
    <property type="entry name" value="Znf_RING"/>
</dbReference>
<dbReference type="InterPro" id="IPR002464">
    <property type="entry name" value="DNA/RNA_helicase_DEAH_CS"/>
</dbReference>
<dbReference type="Pfam" id="PF00271">
    <property type="entry name" value="Helicase_C"/>
    <property type="match status" value="1"/>
</dbReference>
<accession>A0AAW0QEY8</accession>
<dbReference type="Gene3D" id="3.40.50.300">
    <property type="entry name" value="P-loop containing nucleotide triphosphate hydrolases"/>
    <property type="match status" value="1"/>
</dbReference>
<evidence type="ECO:0000259" key="14">
    <source>
        <dbReference type="PROSITE" id="PS51194"/>
    </source>
</evidence>
<evidence type="ECO:0000256" key="3">
    <source>
        <dbReference type="ARBA" id="ARBA00022723"/>
    </source>
</evidence>
<dbReference type="EMBL" id="JAQQWP010000009">
    <property type="protein sequence ID" value="KAK8101725.1"/>
    <property type="molecule type" value="Genomic_DNA"/>
</dbReference>
<feature type="region of interest" description="Disordered" evidence="11">
    <location>
        <begin position="1"/>
        <end position="181"/>
    </location>
</feature>
<dbReference type="InterPro" id="IPR049730">
    <property type="entry name" value="SNF2/RAD54-like_C"/>
</dbReference>
<dbReference type="GO" id="GO:0008094">
    <property type="term" value="F:ATP-dependent activity, acting on DNA"/>
    <property type="evidence" value="ECO:0007669"/>
    <property type="project" value="TreeGrafter"/>
</dbReference>
<dbReference type="Pfam" id="PF00176">
    <property type="entry name" value="SNF2-rel_dom"/>
    <property type="match status" value="1"/>
</dbReference>
<feature type="region of interest" description="Disordered" evidence="11">
    <location>
        <begin position="197"/>
        <end position="375"/>
    </location>
</feature>
<keyword evidence="16" id="KW-1185">Reference proteome</keyword>
<evidence type="ECO:0000256" key="10">
    <source>
        <dbReference type="PROSITE-ProRule" id="PRU00175"/>
    </source>
</evidence>
<evidence type="ECO:0000259" key="12">
    <source>
        <dbReference type="PROSITE" id="PS50089"/>
    </source>
</evidence>
<keyword evidence="3" id="KW-0479">Metal-binding</keyword>
<dbReference type="PROSITE" id="PS51194">
    <property type="entry name" value="HELICASE_CTER"/>
    <property type="match status" value="1"/>
</dbReference>
<dbReference type="Gene3D" id="3.30.40.10">
    <property type="entry name" value="Zinc/RING finger domain, C3HC4 (zinc finger)"/>
    <property type="match status" value="1"/>
</dbReference>
<dbReference type="SMART" id="SM00184">
    <property type="entry name" value="RING"/>
    <property type="match status" value="1"/>
</dbReference>
<dbReference type="Gene3D" id="3.40.50.10810">
    <property type="entry name" value="Tandem AAA-ATPase domain"/>
    <property type="match status" value="1"/>
</dbReference>
<dbReference type="InterPro" id="IPR017907">
    <property type="entry name" value="Znf_RING_CS"/>
</dbReference>
<dbReference type="SMART" id="SM00487">
    <property type="entry name" value="DEXDc"/>
    <property type="match status" value="1"/>
</dbReference>
<dbReference type="PANTHER" id="PTHR45626">
    <property type="entry name" value="TRANSCRIPTION TERMINATION FACTOR 2-RELATED"/>
    <property type="match status" value="1"/>
</dbReference>
<evidence type="ECO:0000256" key="1">
    <source>
        <dbReference type="ARBA" id="ARBA00004123"/>
    </source>
</evidence>
<protein>
    <recommendedName>
        <fullName evidence="17">DNA repair protein RAD16</fullName>
    </recommendedName>
</protein>
<dbReference type="GO" id="GO:0005634">
    <property type="term" value="C:nucleus"/>
    <property type="evidence" value="ECO:0007669"/>
    <property type="project" value="UniProtKB-SubCell"/>
</dbReference>
<evidence type="ECO:0000256" key="8">
    <source>
        <dbReference type="ARBA" id="ARBA00022833"/>
    </source>
</evidence>
<comment type="subcellular location">
    <subcellularLocation>
        <location evidence="1">Nucleus</location>
    </subcellularLocation>
</comment>
<dbReference type="PROSITE" id="PS00518">
    <property type="entry name" value="ZF_RING_1"/>
    <property type="match status" value="1"/>
</dbReference>
<dbReference type="InterPro" id="IPR038718">
    <property type="entry name" value="SNF2-like_sf"/>
</dbReference>
<keyword evidence="8" id="KW-0862">Zinc</keyword>
<comment type="caution">
    <text evidence="15">The sequence shown here is derived from an EMBL/GenBank/DDBJ whole genome shotgun (WGS) entry which is preliminary data.</text>
</comment>
<evidence type="ECO:0000256" key="4">
    <source>
        <dbReference type="ARBA" id="ARBA00022741"/>
    </source>
</evidence>
<dbReference type="InterPro" id="IPR050628">
    <property type="entry name" value="SNF2_RAD54_helicase_TF"/>
</dbReference>